<dbReference type="EMBL" id="CM016560">
    <property type="protein sequence ID" value="TKV90210.1"/>
    <property type="molecule type" value="Genomic_DNA"/>
</dbReference>
<feature type="compositionally biased region" description="Basic and acidic residues" evidence="1">
    <location>
        <begin position="32"/>
        <end position="43"/>
    </location>
</feature>
<proteinExistence type="predicted"/>
<sequence length="168" mass="17127">MVGGIKASPNMWALLADNDPGDSEEAAAMASRKLDDGKAKDKQQPAPSGESSGVGGDAPKHGRKDKKASNRKQKKKQPAVGNGEHQNQEEMMKGPAPAPTVSTEGEANDDDSSGYSSDQSGSDEEDDGGAAGGSCCRGLLRGLFRIAVFMVLAAVAVNVAGTAGGRPT</sequence>
<evidence type="ECO:0000256" key="2">
    <source>
        <dbReference type="SAM" id="Phobius"/>
    </source>
</evidence>
<feature type="region of interest" description="Disordered" evidence="1">
    <location>
        <begin position="1"/>
        <end position="134"/>
    </location>
</feature>
<evidence type="ECO:0000256" key="1">
    <source>
        <dbReference type="SAM" id="MobiDB-lite"/>
    </source>
</evidence>
<feature type="compositionally biased region" description="Basic residues" evidence="1">
    <location>
        <begin position="61"/>
        <end position="77"/>
    </location>
</feature>
<name>A0A4U6SPK2_SETVI</name>
<dbReference type="OMA" id="FRIAVFM"/>
<gene>
    <name evidence="3" type="ORF">SEVIR_9G013600v2</name>
</gene>
<keyword evidence="2" id="KW-0812">Transmembrane</keyword>
<feature type="transmembrane region" description="Helical" evidence="2">
    <location>
        <begin position="143"/>
        <end position="163"/>
    </location>
</feature>
<evidence type="ECO:0000313" key="4">
    <source>
        <dbReference type="Proteomes" id="UP000298652"/>
    </source>
</evidence>
<keyword evidence="2" id="KW-0472">Membrane</keyword>
<reference evidence="3" key="1">
    <citation type="submission" date="2019-03" db="EMBL/GenBank/DDBJ databases">
        <title>WGS assembly of Setaria viridis.</title>
        <authorList>
            <person name="Huang P."/>
            <person name="Jenkins J."/>
            <person name="Grimwood J."/>
            <person name="Barry K."/>
            <person name="Healey A."/>
            <person name="Mamidi S."/>
            <person name="Sreedasyam A."/>
            <person name="Shu S."/>
            <person name="Feldman M."/>
            <person name="Wu J."/>
            <person name="Yu Y."/>
            <person name="Chen C."/>
            <person name="Johnson J."/>
            <person name="Rokhsar D."/>
            <person name="Baxter I."/>
            <person name="Schmutz J."/>
            <person name="Brutnell T."/>
            <person name="Kellogg E."/>
        </authorList>
    </citation>
    <scope>NUCLEOTIDE SEQUENCE [LARGE SCALE GENOMIC DNA]</scope>
</reference>
<evidence type="ECO:0000313" key="3">
    <source>
        <dbReference type="EMBL" id="TKV90210.1"/>
    </source>
</evidence>
<dbReference type="Gramene" id="TKV90210">
    <property type="protein sequence ID" value="TKV90210"/>
    <property type="gene ID" value="SEVIR_9G013600v2"/>
</dbReference>
<accession>A0A4U6SPK2</accession>
<dbReference type="Proteomes" id="UP000298652">
    <property type="component" value="Chromosome 9"/>
</dbReference>
<keyword evidence="2" id="KW-1133">Transmembrane helix</keyword>
<organism evidence="3 4">
    <name type="scientific">Setaria viridis</name>
    <name type="common">Green bristlegrass</name>
    <name type="synonym">Setaria italica subsp. viridis</name>
    <dbReference type="NCBI Taxonomy" id="4556"/>
    <lineage>
        <taxon>Eukaryota</taxon>
        <taxon>Viridiplantae</taxon>
        <taxon>Streptophyta</taxon>
        <taxon>Embryophyta</taxon>
        <taxon>Tracheophyta</taxon>
        <taxon>Spermatophyta</taxon>
        <taxon>Magnoliopsida</taxon>
        <taxon>Liliopsida</taxon>
        <taxon>Poales</taxon>
        <taxon>Poaceae</taxon>
        <taxon>PACMAD clade</taxon>
        <taxon>Panicoideae</taxon>
        <taxon>Panicodae</taxon>
        <taxon>Paniceae</taxon>
        <taxon>Cenchrinae</taxon>
        <taxon>Setaria</taxon>
    </lineage>
</organism>
<protein>
    <submittedName>
        <fullName evidence="3">Uncharacterized protein</fullName>
    </submittedName>
</protein>
<keyword evidence="4" id="KW-1185">Reference proteome</keyword>
<dbReference type="AlphaFoldDB" id="A0A4U6SPK2"/>